<evidence type="ECO:0000259" key="11">
    <source>
        <dbReference type="Pfam" id="PF12626"/>
    </source>
</evidence>
<evidence type="ECO:0000256" key="7">
    <source>
        <dbReference type="HAMAP-Rule" id="MF_00957"/>
    </source>
</evidence>
<comment type="catalytic activity">
    <reaction evidence="7">
        <text>RNA(n) + ATP = RNA(n)-3'-adenine ribonucleotide + diphosphate</text>
        <dbReference type="Rhea" id="RHEA:11332"/>
        <dbReference type="Rhea" id="RHEA-COMP:14527"/>
        <dbReference type="Rhea" id="RHEA-COMP:17347"/>
        <dbReference type="ChEBI" id="CHEBI:30616"/>
        <dbReference type="ChEBI" id="CHEBI:33019"/>
        <dbReference type="ChEBI" id="CHEBI:140395"/>
        <dbReference type="ChEBI" id="CHEBI:173115"/>
        <dbReference type="EC" id="2.7.7.19"/>
    </reaction>
</comment>
<keyword evidence="6 7" id="KW-0804">Transcription</keyword>
<feature type="compositionally biased region" description="Acidic residues" evidence="9">
    <location>
        <begin position="502"/>
        <end position="520"/>
    </location>
</feature>
<comment type="caution">
    <text evidence="13">The sequence shown here is derived from an EMBL/GenBank/DDBJ whole genome shotgun (WGS) entry which is preliminary data.</text>
</comment>
<evidence type="ECO:0000259" key="12">
    <source>
        <dbReference type="Pfam" id="PF12627"/>
    </source>
</evidence>
<feature type="domain" description="Polymerase A arginine-rich C-terminal" evidence="11">
    <location>
        <begin position="363"/>
        <end position="473"/>
    </location>
</feature>
<dbReference type="RefSeq" id="WP_347608195.1">
    <property type="nucleotide sequence ID" value="NZ_JBDPZC010000002.1"/>
</dbReference>
<organism evidence="13 14">
    <name type="scientific">Roseateles flavus</name>
    <dbReference type="NCBI Taxonomy" id="3149041"/>
    <lineage>
        <taxon>Bacteria</taxon>
        <taxon>Pseudomonadati</taxon>
        <taxon>Pseudomonadota</taxon>
        <taxon>Betaproteobacteria</taxon>
        <taxon>Burkholderiales</taxon>
        <taxon>Sphaerotilaceae</taxon>
        <taxon>Roseateles</taxon>
    </lineage>
</organism>
<dbReference type="Pfam" id="PF12626">
    <property type="entry name" value="PolyA_pol_arg_C"/>
    <property type="match status" value="1"/>
</dbReference>
<evidence type="ECO:0000313" key="14">
    <source>
        <dbReference type="Proteomes" id="UP001462640"/>
    </source>
</evidence>
<feature type="compositionally biased region" description="Basic and acidic residues" evidence="9">
    <location>
        <begin position="462"/>
        <end position="471"/>
    </location>
</feature>
<dbReference type="InterPro" id="IPR052191">
    <property type="entry name" value="tRNA_ntf/polyA_polymerase_I"/>
</dbReference>
<dbReference type="SUPFAM" id="SSF81891">
    <property type="entry name" value="Poly A polymerase C-terminal region-like"/>
    <property type="match status" value="1"/>
</dbReference>
<feature type="active site" evidence="7">
    <location>
        <position position="87"/>
    </location>
</feature>
<dbReference type="PANTHER" id="PTHR43051:SF1">
    <property type="entry name" value="POLYNUCLEOTIDE ADENYLYLTRANSFERASE FAMILY PROTEIN"/>
    <property type="match status" value="1"/>
</dbReference>
<evidence type="ECO:0000259" key="10">
    <source>
        <dbReference type="Pfam" id="PF01743"/>
    </source>
</evidence>
<keyword evidence="14" id="KW-1185">Reference proteome</keyword>
<dbReference type="GO" id="GO:1990817">
    <property type="term" value="F:poly(A) RNA polymerase activity"/>
    <property type="evidence" value="ECO:0007669"/>
    <property type="project" value="UniProtKB-EC"/>
</dbReference>
<keyword evidence="3 7" id="KW-0547">Nucleotide-binding</keyword>
<dbReference type="HAMAP" id="MF_00957">
    <property type="entry name" value="PolyA_pol"/>
    <property type="match status" value="1"/>
</dbReference>
<feature type="compositionally biased region" description="Basic residues" evidence="9">
    <location>
        <begin position="529"/>
        <end position="539"/>
    </location>
</feature>
<accession>A0ABV0GC01</accession>
<dbReference type="PANTHER" id="PTHR43051">
    <property type="entry name" value="POLYNUCLEOTIDE ADENYLYLTRANSFERASE FAMILY PROTEIN"/>
    <property type="match status" value="1"/>
</dbReference>
<dbReference type="InterPro" id="IPR032828">
    <property type="entry name" value="PolyA_RNA-bd"/>
</dbReference>
<gene>
    <name evidence="7 13" type="primary">pcnB</name>
    <name evidence="13" type="ORF">ABDJ40_07345</name>
</gene>
<sequence length="553" mass="60785">MIKNLIDKLLGKPGKPDAKPKAKASSGAHALGKRLEIGVAEHGIDPELLDDRAVKVVRTLSDAGFEAYIVGGAVRDLLLGRRPKDFDVATNATPEQVKALFRRAFIIGRRFRIVHVVYGRGREHEVIEVSTFRALLANEAAEQVSGNEKTSKDELAGKSHVVDASGRVLRDNVWGPQIEDAARRDFTINALYYDPQRELVVDYHGGFADVKKRVLRMIGDPETRYREDPVRILRAVRFAAKLGFELEPKTRAPVKAMIPLLQNVPISRMFDEMIKLLQTGHALASLDELRKQGLGRGVFSILDAVLDEKGALPDEARGQFVRRALEDTDRRVAEGRSVAPSFMLACMLWHEVQGRWQRLRDGGEPAVPALQQAIDLVFDARIGDISGRGKLAADMREIWMMQPRFERRSGNGPYSLVEQPRYRAGFDFLLLRAEVGDLDMALVDWWEDFALGSDEERRALVEQARESERQQRKSGGGRVRQVAKGAVSGEARTGAPARASADDEADDGADASDGPDEAGEAGEGASAPARKRRRRRKPRSGGGAGGAGPADAG</sequence>
<feature type="region of interest" description="Disordered" evidence="9">
    <location>
        <begin position="462"/>
        <end position="553"/>
    </location>
</feature>
<feature type="active site" evidence="7">
    <location>
        <position position="185"/>
    </location>
</feature>
<evidence type="ECO:0000256" key="2">
    <source>
        <dbReference type="ARBA" id="ARBA00022679"/>
    </source>
</evidence>
<dbReference type="InterPro" id="IPR002646">
    <property type="entry name" value="PolA_pol_head_dom"/>
</dbReference>
<feature type="compositionally biased region" description="Gly residues" evidence="9">
    <location>
        <begin position="540"/>
        <end position="553"/>
    </location>
</feature>
<evidence type="ECO:0000256" key="5">
    <source>
        <dbReference type="ARBA" id="ARBA00022884"/>
    </source>
</evidence>
<feature type="active site" evidence="7">
    <location>
        <position position="85"/>
    </location>
</feature>
<evidence type="ECO:0000256" key="3">
    <source>
        <dbReference type="ARBA" id="ARBA00022741"/>
    </source>
</evidence>
<keyword evidence="1 7" id="KW-0507">mRNA processing</keyword>
<evidence type="ECO:0000256" key="6">
    <source>
        <dbReference type="ARBA" id="ARBA00023163"/>
    </source>
</evidence>
<dbReference type="NCBIfam" id="TIGR01942">
    <property type="entry name" value="pcnB"/>
    <property type="match status" value="1"/>
</dbReference>
<evidence type="ECO:0000256" key="9">
    <source>
        <dbReference type="SAM" id="MobiDB-lite"/>
    </source>
</evidence>
<dbReference type="SUPFAM" id="SSF81301">
    <property type="entry name" value="Nucleotidyltransferase"/>
    <property type="match status" value="1"/>
</dbReference>
<dbReference type="EMBL" id="JBDPZC010000002">
    <property type="protein sequence ID" value="MEO3712581.1"/>
    <property type="molecule type" value="Genomic_DNA"/>
</dbReference>
<dbReference type="InterPro" id="IPR025866">
    <property type="entry name" value="PolyA_pol_arg_C_dom"/>
</dbReference>
<dbReference type="CDD" id="cd05398">
    <property type="entry name" value="NT_ClassII-CCAase"/>
    <property type="match status" value="1"/>
</dbReference>
<dbReference type="Proteomes" id="UP001462640">
    <property type="component" value="Unassembled WGS sequence"/>
</dbReference>
<evidence type="ECO:0000256" key="8">
    <source>
        <dbReference type="RuleBase" id="RU003953"/>
    </source>
</evidence>
<evidence type="ECO:0000256" key="4">
    <source>
        <dbReference type="ARBA" id="ARBA00022840"/>
    </source>
</evidence>
<name>A0ABV0GC01_9BURK</name>
<keyword evidence="5 7" id="KW-0694">RNA-binding</keyword>
<dbReference type="Gene3D" id="1.10.3090.10">
    <property type="entry name" value="cca-adding enzyme, domain 2"/>
    <property type="match status" value="1"/>
</dbReference>
<protein>
    <recommendedName>
        <fullName evidence="7">Poly(A) polymerase I</fullName>
        <shortName evidence="7">PAP I</shortName>
        <ecNumber evidence="7">2.7.7.19</ecNumber>
    </recommendedName>
</protein>
<keyword evidence="4 7" id="KW-0067">ATP-binding</keyword>
<feature type="domain" description="tRNA nucleotidyltransferase/poly(A) polymerase RNA and SrmB- binding" evidence="12">
    <location>
        <begin position="243"/>
        <end position="304"/>
    </location>
</feature>
<dbReference type="InterPro" id="IPR010206">
    <property type="entry name" value="PolA_pol_I"/>
</dbReference>
<dbReference type="Gene3D" id="3.30.460.10">
    <property type="entry name" value="Beta Polymerase, domain 2"/>
    <property type="match status" value="1"/>
</dbReference>
<dbReference type="Pfam" id="PF01743">
    <property type="entry name" value="PolyA_pol"/>
    <property type="match status" value="1"/>
</dbReference>
<feature type="domain" description="Poly A polymerase head" evidence="10">
    <location>
        <begin position="67"/>
        <end position="216"/>
    </location>
</feature>
<evidence type="ECO:0000313" key="13">
    <source>
        <dbReference type="EMBL" id="MEO3712581.1"/>
    </source>
</evidence>
<dbReference type="Pfam" id="PF12627">
    <property type="entry name" value="PolyA_pol_RNAbd"/>
    <property type="match status" value="1"/>
</dbReference>
<dbReference type="InterPro" id="IPR043519">
    <property type="entry name" value="NT_sf"/>
</dbReference>
<keyword evidence="2 7" id="KW-0808">Transferase</keyword>
<reference evidence="13 14" key="1">
    <citation type="submission" date="2024-05" db="EMBL/GenBank/DDBJ databases">
        <title>Roseateles sp. 2.12 16S ribosomal RNA gene Genome sequencing and assembly.</title>
        <authorList>
            <person name="Woo H."/>
        </authorList>
    </citation>
    <scope>NUCLEOTIDE SEQUENCE [LARGE SCALE GENOMIC DNA]</scope>
    <source>
        <strain evidence="13 14">2.12</strain>
    </source>
</reference>
<dbReference type="EC" id="2.7.7.19" evidence="7"/>
<comment type="function">
    <text evidence="7">Adds poly(A) tail to the 3' end of many RNAs, which usually targets these RNAs for decay. Plays a significant role in the global control of gene expression, through influencing the rate of transcript degradation, and in the general RNA quality control.</text>
</comment>
<keyword evidence="13" id="KW-0548">Nucleotidyltransferase</keyword>
<comment type="similarity">
    <text evidence="7 8">Belongs to the tRNA nucleotidyltransferase/poly(A) polymerase family.</text>
</comment>
<proteinExistence type="inferred from homology"/>
<evidence type="ECO:0000256" key="1">
    <source>
        <dbReference type="ARBA" id="ARBA00022664"/>
    </source>
</evidence>